<dbReference type="AlphaFoldDB" id="A0A1V9FH45"/>
<dbReference type="Pfam" id="PF00691">
    <property type="entry name" value="OmpA"/>
    <property type="match status" value="1"/>
</dbReference>
<dbReference type="PANTHER" id="PTHR30329">
    <property type="entry name" value="STATOR ELEMENT OF FLAGELLAR MOTOR COMPLEX"/>
    <property type="match status" value="1"/>
</dbReference>
<dbReference type="InterPro" id="IPR006665">
    <property type="entry name" value="OmpA-like"/>
</dbReference>
<keyword evidence="3" id="KW-0998">Cell outer membrane</keyword>
<evidence type="ECO:0000256" key="1">
    <source>
        <dbReference type="ARBA" id="ARBA00004442"/>
    </source>
</evidence>
<organism evidence="8 9">
    <name type="scientific">Niastella vici</name>
    <dbReference type="NCBI Taxonomy" id="1703345"/>
    <lineage>
        <taxon>Bacteria</taxon>
        <taxon>Pseudomonadati</taxon>
        <taxon>Bacteroidota</taxon>
        <taxon>Chitinophagia</taxon>
        <taxon>Chitinophagales</taxon>
        <taxon>Chitinophagaceae</taxon>
        <taxon>Niastella</taxon>
    </lineage>
</organism>
<evidence type="ECO:0000256" key="2">
    <source>
        <dbReference type="ARBA" id="ARBA00023136"/>
    </source>
</evidence>
<comment type="caution">
    <text evidence="8">The sequence shown here is derived from an EMBL/GenBank/DDBJ whole genome shotgun (WGS) entry which is preliminary data.</text>
</comment>
<proteinExistence type="predicted"/>
<feature type="signal peptide" evidence="6">
    <location>
        <begin position="1"/>
        <end position="20"/>
    </location>
</feature>
<evidence type="ECO:0000256" key="6">
    <source>
        <dbReference type="SAM" id="SignalP"/>
    </source>
</evidence>
<feature type="compositionally biased region" description="Basic and acidic residues" evidence="5">
    <location>
        <begin position="38"/>
        <end position="48"/>
    </location>
</feature>
<comment type="subcellular location">
    <subcellularLocation>
        <location evidence="1">Cell outer membrane</location>
    </subcellularLocation>
</comment>
<dbReference type="OrthoDB" id="9800869at2"/>
<dbReference type="PROSITE" id="PS51123">
    <property type="entry name" value="OMPA_2"/>
    <property type="match status" value="1"/>
</dbReference>
<dbReference type="GO" id="GO:0004553">
    <property type="term" value="F:hydrolase activity, hydrolyzing O-glycosyl compounds"/>
    <property type="evidence" value="ECO:0007669"/>
    <property type="project" value="UniProtKB-ARBA"/>
</dbReference>
<evidence type="ECO:0000256" key="3">
    <source>
        <dbReference type="ARBA" id="ARBA00023237"/>
    </source>
</evidence>
<dbReference type="RefSeq" id="WP_081155585.1">
    <property type="nucleotide sequence ID" value="NZ_LVYD01000113.1"/>
</dbReference>
<dbReference type="InterPro" id="IPR006664">
    <property type="entry name" value="OMP_bac"/>
</dbReference>
<sequence length="393" mass="43317">MKKLLGLLFLSALVMAPAHSQLKKLKSKVAEKVDQAIDKGQQKAEENVAKAPAATPGTNPVNAGGEPASPGLKIYNNYDFIPGDKILFEDHFTDDQDGEFATHWELKSGQAVLNKVNNELAMHLTDGNYAVVAPRMKTEKYLADAYTIEYDYYHVPNAFGVVIQLKGYDKVEGLDRESPLFIGENNVNFSGTAGGVKLSRDYSPDLAANFDNNWHHVAIAIKNHQLKVYVDQFRVLVIPDTKEDYTSLSFAGIGDEKNPVIFKNVRVATGGGMNMIGKKFTDSKIVTHGINFDYNKAIIKPESMGTLNMIVQVMKDNPDVKFEVGGHTDGDGNDSYNLTLSQQRADAVKDQLIKMGIDAARLTSKGYGKTKPISDNNTPEGKANNRRVEFVRK</sequence>
<feature type="region of interest" description="Disordered" evidence="5">
    <location>
        <begin position="38"/>
        <end position="66"/>
    </location>
</feature>
<evidence type="ECO:0000256" key="5">
    <source>
        <dbReference type="SAM" id="MobiDB-lite"/>
    </source>
</evidence>
<reference evidence="8 9" key="1">
    <citation type="submission" date="2016-03" db="EMBL/GenBank/DDBJ databases">
        <title>Niastella vici sp. nov., isolated from farmland soil.</title>
        <authorList>
            <person name="Chen L."/>
            <person name="Wang D."/>
            <person name="Yang S."/>
            <person name="Wang G."/>
        </authorList>
    </citation>
    <scope>NUCLEOTIDE SEQUENCE [LARGE SCALE GENOMIC DNA]</scope>
    <source>
        <strain evidence="8 9">DJ57</strain>
    </source>
</reference>
<dbReference type="STRING" id="1703345.A3860_08620"/>
<feature type="chain" id="PRO_5013116812" description="OmpA-like domain-containing protein" evidence="6">
    <location>
        <begin position="21"/>
        <end position="393"/>
    </location>
</feature>
<dbReference type="Gene3D" id="2.60.120.560">
    <property type="entry name" value="Exo-inulinase, domain 1"/>
    <property type="match status" value="1"/>
</dbReference>
<evidence type="ECO:0000313" key="8">
    <source>
        <dbReference type="EMBL" id="OQP57685.1"/>
    </source>
</evidence>
<evidence type="ECO:0000256" key="4">
    <source>
        <dbReference type="PROSITE-ProRule" id="PRU00473"/>
    </source>
</evidence>
<dbReference type="PRINTS" id="PR01021">
    <property type="entry name" value="OMPADOMAIN"/>
</dbReference>
<dbReference type="InterPro" id="IPR050330">
    <property type="entry name" value="Bact_OuterMem_StrucFunc"/>
</dbReference>
<gene>
    <name evidence="8" type="ORF">A3860_08620</name>
</gene>
<dbReference type="InterPro" id="IPR036737">
    <property type="entry name" value="OmpA-like_sf"/>
</dbReference>
<keyword evidence="2 4" id="KW-0472">Membrane</keyword>
<feature type="region of interest" description="Disordered" evidence="5">
    <location>
        <begin position="366"/>
        <end position="385"/>
    </location>
</feature>
<evidence type="ECO:0000313" key="9">
    <source>
        <dbReference type="Proteomes" id="UP000192796"/>
    </source>
</evidence>
<dbReference type="InterPro" id="IPR013320">
    <property type="entry name" value="ConA-like_dom_sf"/>
</dbReference>
<keyword evidence="6" id="KW-0732">Signal</keyword>
<dbReference type="SUPFAM" id="SSF49899">
    <property type="entry name" value="Concanavalin A-like lectins/glucanases"/>
    <property type="match status" value="1"/>
</dbReference>
<dbReference type="InterPro" id="IPR006690">
    <property type="entry name" value="OMPA-like_CS"/>
</dbReference>
<evidence type="ECO:0000259" key="7">
    <source>
        <dbReference type="PROSITE" id="PS51123"/>
    </source>
</evidence>
<accession>A0A1V9FH45</accession>
<dbReference type="GO" id="GO:0005975">
    <property type="term" value="P:carbohydrate metabolic process"/>
    <property type="evidence" value="ECO:0007669"/>
    <property type="project" value="UniProtKB-ARBA"/>
</dbReference>
<dbReference type="Gene3D" id="3.30.1330.60">
    <property type="entry name" value="OmpA-like domain"/>
    <property type="match status" value="1"/>
</dbReference>
<dbReference type="CDD" id="cd07185">
    <property type="entry name" value="OmpA_C-like"/>
    <property type="match status" value="1"/>
</dbReference>
<feature type="domain" description="OmpA-like" evidence="7">
    <location>
        <begin position="279"/>
        <end position="393"/>
    </location>
</feature>
<dbReference type="PANTHER" id="PTHR30329:SF21">
    <property type="entry name" value="LIPOPROTEIN YIAD-RELATED"/>
    <property type="match status" value="1"/>
</dbReference>
<dbReference type="PROSITE" id="PS01068">
    <property type="entry name" value="OMPA_1"/>
    <property type="match status" value="1"/>
</dbReference>
<keyword evidence="9" id="KW-1185">Reference proteome</keyword>
<dbReference type="GO" id="GO:0009279">
    <property type="term" value="C:cell outer membrane"/>
    <property type="evidence" value="ECO:0007669"/>
    <property type="project" value="UniProtKB-SubCell"/>
</dbReference>
<dbReference type="Proteomes" id="UP000192796">
    <property type="component" value="Unassembled WGS sequence"/>
</dbReference>
<dbReference type="SUPFAM" id="SSF103088">
    <property type="entry name" value="OmpA-like"/>
    <property type="match status" value="1"/>
</dbReference>
<name>A0A1V9FH45_9BACT</name>
<dbReference type="PRINTS" id="PR01023">
    <property type="entry name" value="NAFLGMOTY"/>
</dbReference>
<dbReference type="EMBL" id="LVYD01000113">
    <property type="protein sequence ID" value="OQP57685.1"/>
    <property type="molecule type" value="Genomic_DNA"/>
</dbReference>
<protein>
    <recommendedName>
        <fullName evidence="7">OmpA-like domain-containing protein</fullName>
    </recommendedName>
</protein>